<sequence length="308" mass="35917">MTQYFNRDTRWTKLTNQGHIYIKIPKTKNKWKCVIPECPGEVAVVHMIINFINLHNHAEDYNRIATEFVKEKIVEWGTLNYKVREAKHLDIIYECLSQNILNYMPEKCRIMCLIRNKRRCRRRGQQPQQEQPHQRKFMFSLDEINDYKVAEALAQSHQRLYEYYVNDGIIQPSNPVCNQQQKNFETPDSMIGIMVPEYSLESFCNNTFDKGMFHIDNNNVQKIPYQTSQSYQWNGSEGLTMNNIVYTQALDELESFTENFNNSSNGNNCQGSSPSSVQTIAEASIKADCILLHPDPAPYRPIVPSFHS</sequence>
<organism evidence="1 2">
    <name type="scientific">Panagrolaimus sp. PS1159</name>
    <dbReference type="NCBI Taxonomy" id="55785"/>
    <lineage>
        <taxon>Eukaryota</taxon>
        <taxon>Metazoa</taxon>
        <taxon>Ecdysozoa</taxon>
        <taxon>Nematoda</taxon>
        <taxon>Chromadorea</taxon>
        <taxon>Rhabditida</taxon>
        <taxon>Tylenchina</taxon>
        <taxon>Panagrolaimomorpha</taxon>
        <taxon>Panagrolaimoidea</taxon>
        <taxon>Panagrolaimidae</taxon>
        <taxon>Panagrolaimus</taxon>
    </lineage>
</organism>
<proteinExistence type="predicted"/>
<accession>A0AC35EYG6</accession>
<evidence type="ECO:0000313" key="1">
    <source>
        <dbReference type="Proteomes" id="UP000887580"/>
    </source>
</evidence>
<dbReference type="Proteomes" id="UP000887580">
    <property type="component" value="Unplaced"/>
</dbReference>
<name>A0AC35EYG6_9BILA</name>
<dbReference type="WBParaSite" id="PS1159_v2.g11912.t1">
    <property type="protein sequence ID" value="PS1159_v2.g11912.t1"/>
    <property type="gene ID" value="PS1159_v2.g11912"/>
</dbReference>
<reference evidence="2" key="1">
    <citation type="submission" date="2022-11" db="UniProtKB">
        <authorList>
            <consortium name="WormBaseParasite"/>
        </authorList>
    </citation>
    <scope>IDENTIFICATION</scope>
</reference>
<evidence type="ECO:0000313" key="2">
    <source>
        <dbReference type="WBParaSite" id="PS1159_v2.g11912.t1"/>
    </source>
</evidence>
<protein>
    <submittedName>
        <fullName evidence="2">Uncharacterized protein</fullName>
    </submittedName>
</protein>